<keyword evidence="3" id="KW-0067">ATP-binding</keyword>
<dbReference type="EMBL" id="AFCJ01001299">
    <property type="protein sequence ID" value="EHC37464.1"/>
    <property type="molecule type" value="Genomic_DNA"/>
</dbReference>
<feature type="non-terminal residue" evidence="5">
    <location>
        <position position="32"/>
    </location>
</feature>
<sequence>MAIYTRTGDAGTTSLFTGQRVSKTHIVRLVHN</sequence>
<evidence type="ECO:0000256" key="1">
    <source>
        <dbReference type="ARBA" id="ARBA00022679"/>
    </source>
</evidence>
<dbReference type="Proteomes" id="UP000004642">
    <property type="component" value="Unassembled WGS sequence"/>
</dbReference>
<keyword evidence="2" id="KW-0547">Nucleotide-binding</keyword>
<evidence type="ECO:0000256" key="3">
    <source>
        <dbReference type="ARBA" id="ARBA00022840"/>
    </source>
</evidence>
<protein>
    <recommendedName>
        <fullName evidence="4">Cobalamin adenosyltransferase-like domain-containing protein</fullName>
    </recommendedName>
</protein>
<dbReference type="InterPro" id="IPR016030">
    <property type="entry name" value="CblAdoTrfase-like"/>
</dbReference>
<evidence type="ECO:0000313" key="6">
    <source>
        <dbReference type="Proteomes" id="UP000004642"/>
    </source>
</evidence>
<accession>G5LQF8</accession>
<dbReference type="Pfam" id="PF01923">
    <property type="entry name" value="Cob_adeno_trans"/>
    <property type="match status" value="1"/>
</dbReference>
<evidence type="ECO:0000259" key="4">
    <source>
        <dbReference type="Pfam" id="PF01923"/>
    </source>
</evidence>
<name>G5LQF8_SALET</name>
<dbReference type="GO" id="GO:0016740">
    <property type="term" value="F:transferase activity"/>
    <property type="evidence" value="ECO:0007669"/>
    <property type="project" value="UniProtKB-KW"/>
</dbReference>
<comment type="caution">
    <text evidence="5">The sequence shown here is derived from an EMBL/GenBank/DDBJ whole genome shotgun (WGS) entry which is preliminary data.</text>
</comment>
<dbReference type="SUPFAM" id="SSF89028">
    <property type="entry name" value="Cobalamin adenosyltransferase-like"/>
    <property type="match status" value="1"/>
</dbReference>
<dbReference type="GO" id="GO:0005524">
    <property type="term" value="F:ATP binding"/>
    <property type="evidence" value="ECO:0007669"/>
    <property type="project" value="UniProtKB-KW"/>
</dbReference>
<organism evidence="5 6">
    <name type="scientific">Salmonella enterica subsp. enterica serovar Alachua str. R6-377</name>
    <dbReference type="NCBI Taxonomy" id="913241"/>
    <lineage>
        <taxon>Bacteria</taxon>
        <taxon>Pseudomonadati</taxon>
        <taxon>Pseudomonadota</taxon>
        <taxon>Gammaproteobacteria</taxon>
        <taxon>Enterobacterales</taxon>
        <taxon>Enterobacteriaceae</taxon>
        <taxon>Salmonella</taxon>
    </lineage>
</organism>
<dbReference type="AlphaFoldDB" id="G5LQF8"/>
<gene>
    <name evidence="5" type="ORF">LTSEALA_3039</name>
</gene>
<evidence type="ECO:0000256" key="2">
    <source>
        <dbReference type="ARBA" id="ARBA00022741"/>
    </source>
</evidence>
<evidence type="ECO:0000313" key="5">
    <source>
        <dbReference type="EMBL" id="EHC37464.1"/>
    </source>
</evidence>
<feature type="domain" description="Cobalamin adenosyltransferase-like" evidence="4">
    <location>
        <begin position="3"/>
        <end position="26"/>
    </location>
</feature>
<keyword evidence="1" id="KW-0808">Transferase</keyword>
<proteinExistence type="predicted"/>
<reference evidence="5 6" key="1">
    <citation type="journal article" date="2011" name="BMC Genomics">
        <title>Genome sequencing reveals diversification of virulence factor content and possible host adaptation in distinct subpopulations of Salmonella enterica.</title>
        <authorList>
            <person name="den Bakker H.C."/>
            <person name="Moreno Switt A.I."/>
            <person name="Govoni G."/>
            <person name="Cummings C.A."/>
            <person name="Ranieri M.L."/>
            <person name="Degoricija L."/>
            <person name="Hoelzer K."/>
            <person name="Rodriguez-Rivera L.D."/>
            <person name="Brown S."/>
            <person name="Bolchacova E."/>
            <person name="Furtado M.R."/>
            <person name="Wiedmann M."/>
        </authorList>
    </citation>
    <scope>NUCLEOTIDE SEQUENCE [LARGE SCALE GENOMIC DNA]</scope>
    <source>
        <strain evidence="5 6">R6-377</strain>
    </source>
</reference>
<dbReference type="InterPro" id="IPR036451">
    <property type="entry name" value="CblAdoTrfase-like_sf"/>
</dbReference>